<proteinExistence type="predicted"/>
<evidence type="ECO:0000313" key="3">
    <source>
        <dbReference type="Proteomes" id="UP000308133"/>
    </source>
</evidence>
<feature type="region of interest" description="Disordered" evidence="1">
    <location>
        <begin position="106"/>
        <end position="125"/>
    </location>
</feature>
<dbReference type="EMBL" id="PTQR01000032">
    <property type="protein sequence ID" value="TKX25070.1"/>
    <property type="molecule type" value="Genomic_DNA"/>
</dbReference>
<feature type="compositionally biased region" description="Polar residues" evidence="1">
    <location>
        <begin position="186"/>
        <end position="200"/>
    </location>
</feature>
<comment type="caution">
    <text evidence="2">The sequence shown here is derived from an EMBL/GenBank/DDBJ whole genome shotgun (WGS) entry which is preliminary data.</text>
</comment>
<reference evidence="2 3" key="1">
    <citation type="submission" date="2018-02" db="EMBL/GenBank/DDBJ databases">
        <title>Draft genome sequences of Elsinoe sp., causing black scab on jojoba.</title>
        <authorList>
            <person name="Stodart B."/>
            <person name="Jeffress S."/>
            <person name="Ash G."/>
            <person name="Arun Chinnappa K."/>
        </authorList>
    </citation>
    <scope>NUCLEOTIDE SEQUENCE [LARGE SCALE GENOMIC DNA]</scope>
    <source>
        <strain evidence="2 3">Hillstone_2</strain>
    </source>
</reference>
<name>A0A4U7B6W8_9PEZI</name>
<dbReference type="AlphaFoldDB" id="A0A4U7B6W8"/>
<sequence length="321" mass="35706">MTDLRYSLSQRPPNDVFDQFVRIAQAIHDDAVTSAPELNGLRNQITSSSIAAHGPLADTLPPGLSRFIGLDIAPPFASGKRLYESCQIDLLRWHLGAAKDLWRTHRPTPRAHQHSVTSTPTPVEESITADVEGIARAKDLSKDLMEQSPHEYIDKWTDDHTNDQGASMTDKGPVLIYKTMSSDSYSLQSAESADQLSPGQQDRLDSSGDSGALDPQAERLKGEDEEQVPQEHNKRRTRMSSESRSDIHLKAGLPLCQVPRLASKDQPVHTLGQRSQYQIKRQKLLERPDQSTAEFFENHATSDFALAGDTRRSDSSTELCR</sequence>
<dbReference type="Proteomes" id="UP000308133">
    <property type="component" value="Unassembled WGS sequence"/>
</dbReference>
<organism evidence="2 3">
    <name type="scientific">Elsinoe australis</name>
    <dbReference type="NCBI Taxonomy" id="40998"/>
    <lineage>
        <taxon>Eukaryota</taxon>
        <taxon>Fungi</taxon>
        <taxon>Dikarya</taxon>
        <taxon>Ascomycota</taxon>
        <taxon>Pezizomycotina</taxon>
        <taxon>Dothideomycetes</taxon>
        <taxon>Dothideomycetidae</taxon>
        <taxon>Myriangiales</taxon>
        <taxon>Elsinoaceae</taxon>
        <taxon>Elsinoe</taxon>
    </lineage>
</organism>
<evidence type="ECO:0000313" key="2">
    <source>
        <dbReference type="EMBL" id="TKX25070.1"/>
    </source>
</evidence>
<evidence type="ECO:0000256" key="1">
    <source>
        <dbReference type="SAM" id="MobiDB-lite"/>
    </source>
</evidence>
<protein>
    <submittedName>
        <fullName evidence="2">Uncharacterized protein</fullName>
    </submittedName>
</protein>
<feature type="region of interest" description="Disordered" evidence="1">
    <location>
        <begin position="186"/>
        <end position="251"/>
    </location>
</feature>
<accession>A0A4U7B6W8</accession>
<gene>
    <name evidence="2" type="ORF">C1H76_2656</name>
</gene>
<feature type="compositionally biased region" description="Basic and acidic residues" evidence="1">
    <location>
        <begin position="239"/>
        <end position="249"/>
    </location>
</feature>